<dbReference type="InterPro" id="IPR000719">
    <property type="entry name" value="Prot_kinase_dom"/>
</dbReference>
<organism evidence="4 8">
    <name type="scientific">Frankliniella occidentalis</name>
    <name type="common">Western flower thrips</name>
    <name type="synonym">Euthrips occidentalis</name>
    <dbReference type="NCBI Taxonomy" id="133901"/>
    <lineage>
        <taxon>Eukaryota</taxon>
        <taxon>Metazoa</taxon>
        <taxon>Ecdysozoa</taxon>
        <taxon>Arthropoda</taxon>
        <taxon>Hexapoda</taxon>
        <taxon>Insecta</taxon>
        <taxon>Pterygota</taxon>
        <taxon>Neoptera</taxon>
        <taxon>Paraneoptera</taxon>
        <taxon>Thysanoptera</taxon>
        <taxon>Terebrantia</taxon>
        <taxon>Thripoidea</taxon>
        <taxon>Thripidae</taxon>
        <taxon>Frankliniella</taxon>
    </lineage>
</organism>
<evidence type="ECO:0000256" key="2">
    <source>
        <dbReference type="SAM" id="MobiDB-lite"/>
    </source>
</evidence>
<dbReference type="Proteomes" id="UP000504606">
    <property type="component" value="Unplaced"/>
</dbReference>
<keyword evidence="4" id="KW-1185">Reference proteome</keyword>
<feature type="compositionally biased region" description="Basic residues" evidence="2">
    <location>
        <begin position="626"/>
        <end position="643"/>
    </location>
</feature>
<keyword evidence="5 6" id="KW-0418">Kinase</keyword>
<evidence type="ECO:0000259" key="3">
    <source>
        <dbReference type="PROSITE" id="PS50011"/>
    </source>
</evidence>
<dbReference type="RefSeq" id="XP_026280805.1">
    <property type="nucleotide sequence ID" value="XM_026425020.2"/>
</dbReference>
<evidence type="ECO:0000313" key="8">
    <source>
        <dbReference type="RefSeq" id="XP_026280805.1"/>
    </source>
</evidence>
<evidence type="ECO:0000313" key="9">
    <source>
        <dbReference type="RefSeq" id="XP_052121064.1"/>
    </source>
</evidence>
<feature type="region of interest" description="Disordered" evidence="2">
    <location>
        <begin position="1"/>
        <end position="23"/>
    </location>
</feature>
<dbReference type="RefSeq" id="XP_026280803.1">
    <property type="nucleotide sequence ID" value="XM_026425018.2"/>
</dbReference>
<feature type="domain" description="Protein kinase" evidence="3">
    <location>
        <begin position="44"/>
        <end position="333"/>
    </location>
</feature>
<dbReference type="CDD" id="cd14015">
    <property type="entry name" value="STKc_VRK"/>
    <property type="match status" value="1"/>
</dbReference>
<keyword evidence="5 6" id="KW-0808">Transferase</keyword>
<dbReference type="Gene3D" id="1.10.510.10">
    <property type="entry name" value="Transferase(Phosphotransferase) domain 1"/>
    <property type="match status" value="1"/>
</dbReference>
<evidence type="ECO:0000313" key="5">
    <source>
        <dbReference type="RefSeq" id="XP_026280802.1"/>
    </source>
</evidence>
<dbReference type="PROSITE" id="PS00108">
    <property type="entry name" value="PROTEIN_KINASE_ST"/>
    <property type="match status" value="1"/>
</dbReference>
<gene>
    <name evidence="5 6 7 8 9 10" type="primary">LOC113208145</name>
</gene>
<dbReference type="InterPro" id="IPR011009">
    <property type="entry name" value="Kinase-like_dom_sf"/>
</dbReference>
<dbReference type="RefSeq" id="XP_026280802.1">
    <property type="nucleotide sequence ID" value="XM_026425017.2"/>
</dbReference>
<dbReference type="SMART" id="SM00220">
    <property type="entry name" value="S_TKc"/>
    <property type="match status" value="1"/>
</dbReference>
<dbReference type="KEGG" id="foc:113208145"/>
<dbReference type="RefSeq" id="XP_052121071.1">
    <property type="nucleotide sequence ID" value="XM_052265111.1"/>
</dbReference>
<dbReference type="GO" id="GO:0005524">
    <property type="term" value="F:ATP binding"/>
    <property type="evidence" value="ECO:0007669"/>
    <property type="project" value="InterPro"/>
</dbReference>
<feature type="compositionally biased region" description="Polar residues" evidence="2">
    <location>
        <begin position="388"/>
        <end position="412"/>
    </location>
</feature>
<dbReference type="InterPro" id="IPR050235">
    <property type="entry name" value="CK1_Ser-Thr_kinase"/>
</dbReference>
<feature type="region of interest" description="Disordered" evidence="2">
    <location>
        <begin position="359"/>
        <end position="413"/>
    </location>
</feature>
<dbReference type="SUPFAM" id="SSF56112">
    <property type="entry name" value="Protein kinase-like (PK-like)"/>
    <property type="match status" value="1"/>
</dbReference>
<protein>
    <recommendedName>
        <fullName evidence="1">non-specific serine/threonine protein kinase</fullName>
        <ecNumber evidence="1">2.7.11.1</ecNumber>
    </recommendedName>
</protein>
<dbReference type="Pfam" id="PF00069">
    <property type="entry name" value="Pkinase"/>
    <property type="match status" value="1"/>
</dbReference>
<proteinExistence type="predicted"/>
<evidence type="ECO:0000313" key="10">
    <source>
        <dbReference type="RefSeq" id="XP_052121071.1"/>
    </source>
</evidence>
<feature type="compositionally biased region" description="Low complexity" evidence="2">
    <location>
        <begin position="607"/>
        <end position="617"/>
    </location>
</feature>
<evidence type="ECO:0000256" key="1">
    <source>
        <dbReference type="ARBA" id="ARBA00012513"/>
    </source>
</evidence>
<reference evidence="5 6" key="1">
    <citation type="submission" date="2025-04" db="UniProtKB">
        <authorList>
            <consortium name="RefSeq"/>
        </authorList>
    </citation>
    <scope>IDENTIFICATION</scope>
    <source>
        <tissue evidence="5 6">Whole organism</tissue>
    </source>
</reference>
<accession>A0A6J1SNA9</accession>
<feature type="region of interest" description="Disordered" evidence="2">
    <location>
        <begin position="505"/>
        <end position="539"/>
    </location>
</feature>
<dbReference type="PROSITE" id="PS50011">
    <property type="entry name" value="PROTEIN_KINASE_DOM"/>
    <property type="match status" value="1"/>
</dbReference>
<evidence type="ECO:0000313" key="6">
    <source>
        <dbReference type="RefSeq" id="XP_026280803.1"/>
    </source>
</evidence>
<dbReference type="GeneID" id="113208145"/>
<name>A0A6J1SNA9_FRAOC</name>
<evidence type="ECO:0000313" key="7">
    <source>
        <dbReference type="RefSeq" id="XP_026280804.1"/>
    </source>
</evidence>
<evidence type="ECO:0000313" key="4">
    <source>
        <dbReference type="Proteomes" id="UP000504606"/>
    </source>
</evidence>
<dbReference type="RefSeq" id="XP_052121064.1">
    <property type="nucleotide sequence ID" value="XM_052265104.1"/>
</dbReference>
<dbReference type="GO" id="GO:0004674">
    <property type="term" value="F:protein serine/threonine kinase activity"/>
    <property type="evidence" value="ECO:0007669"/>
    <property type="project" value="UniProtKB-EC"/>
</dbReference>
<dbReference type="RefSeq" id="XP_026280804.1">
    <property type="nucleotide sequence ID" value="XM_026425019.2"/>
</dbReference>
<dbReference type="OrthoDB" id="2687620at2759"/>
<dbReference type="EC" id="2.7.11.1" evidence="1"/>
<dbReference type="PANTHER" id="PTHR11909">
    <property type="entry name" value="CASEIN KINASE-RELATED"/>
    <property type="match status" value="1"/>
</dbReference>
<sequence length="681" mass="77544">MPRKAASSAVTSPPPEPRFAPNGYRLPDPIREGEIFTDVTKKQWRLGRSIGLGGFGEIYLASDDIKKPAGIDSKHVIKVEPHKNGPLFVEMNFYLRVAKSEMIEKWMKERRMKQLGMPCYCGSGSHTYKGERYRFLVLPRFGNDLHKLFEKHGRRFHLRTALSIGIQILDILEYIHSHGYSHSDIKDSNLLLGFGASQNGHIYLLDYGLASKYVDRIGQHKEYRQDDRRAHDGTIEYTSRDAHFGAHSRRGDMEILAYNMLQWVCSRLPWEDDLSDPEKVAEQKRECMDNIPHFLRLCFPNDDAPSVLEWYLKYVGGLKFDSKPDYALCKQMFRKEIRKLGSSYSGVITFDSAPSLPKVVKAKDRKRKASEEPENVGKRNPRKIARSSARQPCAQQNSNRLTRGSQPTQPVLRSQEPFSWEKVLLSDPEKQFRVQAERLKKNKLKRSRLISATALLEETGSLDPVSNLVKDSLLSPATALQLATDAESLKNPTPAMLEQIARMRMKKGNASPTNSLRGKSKSDSSRCSSPVDNPNMLTPAMENVIRRREGNFLNFQYAESDESSSESYAPPYVPPYHMKLTQGRCTRLGLRNRPALNRNPVRRQSCDSDSNQSDSIDYVNPVIVSNKRKRRAPSKLSPRKNKLPSKQLSTSENIAARKKSNAISKKYLTRFRNLRNSTLKG</sequence>
<dbReference type="InterPro" id="IPR008271">
    <property type="entry name" value="Ser/Thr_kinase_AS"/>
</dbReference>
<feature type="region of interest" description="Disordered" evidence="2">
    <location>
        <begin position="591"/>
        <end position="649"/>
    </location>
</feature>
<dbReference type="AlphaFoldDB" id="A0A6J1SNA9"/>